<dbReference type="Proteomes" id="UP000030665">
    <property type="component" value="Unassembled WGS sequence"/>
</dbReference>
<evidence type="ECO:0000313" key="1">
    <source>
        <dbReference type="EMBL" id="CDW56339.1"/>
    </source>
</evidence>
<protein>
    <submittedName>
        <fullName evidence="1">Uncharacterized protein</fullName>
    </submittedName>
</protein>
<dbReference type="OrthoDB" id="5919137at2759"/>
<dbReference type="AlphaFoldDB" id="A0A077Z983"/>
<evidence type="ECO:0000313" key="2">
    <source>
        <dbReference type="Proteomes" id="UP000030665"/>
    </source>
</evidence>
<name>A0A077Z983_TRITR</name>
<organism evidence="1 2">
    <name type="scientific">Trichuris trichiura</name>
    <name type="common">Whipworm</name>
    <name type="synonym">Trichocephalus trichiurus</name>
    <dbReference type="NCBI Taxonomy" id="36087"/>
    <lineage>
        <taxon>Eukaryota</taxon>
        <taxon>Metazoa</taxon>
        <taxon>Ecdysozoa</taxon>
        <taxon>Nematoda</taxon>
        <taxon>Enoplea</taxon>
        <taxon>Dorylaimia</taxon>
        <taxon>Trichinellida</taxon>
        <taxon>Trichuridae</taxon>
        <taxon>Trichuris</taxon>
    </lineage>
</organism>
<reference evidence="1" key="1">
    <citation type="submission" date="2014-01" db="EMBL/GenBank/DDBJ databases">
        <authorList>
            <person name="Aslett M."/>
        </authorList>
    </citation>
    <scope>NUCLEOTIDE SEQUENCE</scope>
</reference>
<gene>
    <name evidence="1" type="ORF">TTRE_0000461601</name>
</gene>
<dbReference type="EMBL" id="HG806029">
    <property type="protein sequence ID" value="CDW56339.1"/>
    <property type="molecule type" value="Genomic_DNA"/>
</dbReference>
<accession>A0A077Z983</accession>
<keyword evidence="2" id="KW-1185">Reference proteome</keyword>
<sequence length="150" mass="17061">MAFLLSLRPLCVQLYPTNDYKQSLSDIDSNELYPGKVYRSWNVDLPAWFDREAYQPMQYNSMDRRSVGFFGSRGKKVPFFGARGKRLQMDAIPESYQADGKNKNASCHPFCGAILSPQSACRTHGLLEIHYTYTCMNGEPLRDTTSERAG</sequence>
<reference evidence="1" key="2">
    <citation type="submission" date="2014-03" db="EMBL/GenBank/DDBJ databases">
        <title>The whipworm genome and dual-species transcriptomics of an intimate host-pathogen interaction.</title>
        <authorList>
            <person name="Foth B.J."/>
            <person name="Tsai I.J."/>
            <person name="Reid A.J."/>
            <person name="Bancroft A.J."/>
            <person name="Nichol S."/>
            <person name="Tracey A."/>
            <person name="Holroyd N."/>
            <person name="Cotton J.A."/>
            <person name="Stanley E.J."/>
            <person name="Zarowiecki M."/>
            <person name="Liu J.Z."/>
            <person name="Huckvale T."/>
            <person name="Cooper P.J."/>
            <person name="Grencis R.K."/>
            <person name="Berriman M."/>
        </authorList>
    </citation>
    <scope>NUCLEOTIDE SEQUENCE [LARGE SCALE GENOMIC DNA]</scope>
</reference>
<proteinExistence type="predicted"/>